<dbReference type="CDD" id="cd00438">
    <property type="entry name" value="cupin_RmlC"/>
    <property type="match status" value="1"/>
</dbReference>
<dbReference type="PANTHER" id="PTHR21047:SF2">
    <property type="entry name" value="THYMIDINE DIPHOSPHO-4-KETO-RHAMNOSE 3,5-EPIMERASE"/>
    <property type="match status" value="1"/>
</dbReference>
<feature type="site" description="Participates in a stacking interaction with the thymidine ring of dTDP-4-oxo-6-deoxyglucose" evidence="6">
    <location>
        <position position="138"/>
    </location>
</feature>
<reference evidence="9" key="2">
    <citation type="journal article" date="2018" name="Genome Biol.">
        <title>SKESA: strategic k-mer extension for scrupulous assemblies.</title>
        <authorList>
            <person name="Souvorov A."/>
            <person name="Agarwala R."/>
            <person name="Lipman D.J."/>
        </authorList>
    </citation>
    <scope>NUCLEOTIDE SEQUENCE [LARGE SCALE GENOMIC DNA]</scope>
    <source>
        <strain>ecoli[ST-219]</strain>
        <strain evidence="9">Ecoli[ST-219]</strain>
    </source>
</reference>
<dbReference type="Proteomes" id="UP000840371">
    <property type="component" value="Unassembled WGS sequence"/>
</dbReference>
<proteinExistence type="inferred from homology"/>
<evidence type="ECO:0000256" key="6">
    <source>
        <dbReference type="PIRSR" id="PIRSR600888-3"/>
    </source>
</evidence>
<dbReference type="SUPFAM" id="SSF51182">
    <property type="entry name" value="RmlC-like cupins"/>
    <property type="match status" value="1"/>
</dbReference>
<evidence type="ECO:0000256" key="7">
    <source>
        <dbReference type="RuleBase" id="RU364069"/>
    </source>
</evidence>
<name>D7PFC0_ECOLX</name>
<evidence type="ECO:0000256" key="5">
    <source>
        <dbReference type="PIRSR" id="PIRSR600888-1"/>
    </source>
</evidence>
<dbReference type="GO" id="GO:0005829">
    <property type="term" value="C:cytosol"/>
    <property type="evidence" value="ECO:0007669"/>
    <property type="project" value="TreeGrafter"/>
</dbReference>
<evidence type="ECO:0000256" key="1">
    <source>
        <dbReference type="ARBA" id="ARBA00001298"/>
    </source>
</evidence>
<comment type="pathway">
    <text evidence="7">Carbohydrate biosynthesis; dTDP-L-rhamnose biosynthesis.</text>
</comment>
<sequence length="182" mass="21212">MKYSRTTIQDAIVITPEVFADSRGYFFESFNYRDFQRIINREIVFCQDNQSLSHKGVVRGLHFQVNPKEQAKLVRCINGSVYDVIVDLRKNSPSYKCWFGILLSSDNKKQLWIPEGCAHGFISLEDNTELLYKTTEFYSPDHERCIIWNDPDLGISWPEYSYIISDKDKNGISFAEWESLGD</sequence>
<dbReference type="GO" id="GO:0008830">
    <property type="term" value="F:dTDP-4-dehydrorhamnose 3,5-epimerase activity"/>
    <property type="evidence" value="ECO:0007669"/>
    <property type="project" value="UniProtKB-UniRule"/>
</dbReference>
<comment type="catalytic activity">
    <reaction evidence="1 7">
        <text>dTDP-4-dehydro-6-deoxy-alpha-D-glucose = dTDP-4-dehydro-beta-L-rhamnose</text>
        <dbReference type="Rhea" id="RHEA:16969"/>
        <dbReference type="ChEBI" id="CHEBI:57649"/>
        <dbReference type="ChEBI" id="CHEBI:62830"/>
        <dbReference type="EC" id="5.1.3.13"/>
    </reaction>
</comment>
<evidence type="ECO:0000256" key="4">
    <source>
        <dbReference type="ARBA" id="ARBA00019595"/>
    </source>
</evidence>
<dbReference type="NCBIfam" id="TIGR01221">
    <property type="entry name" value="rmlC"/>
    <property type="match status" value="1"/>
</dbReference>
<dbReference type="EMBL" id="GU445927">
    <property type="protein sequence ID" value="ADI77028.1"/>
    <property type="molecule type" value="Genomic_DNA"/>
</dbReference>
<organism evidence="8">
    <name type="scientific">Escherichia coli</name>
    <dbReference type="NCBI Taxonomy" id="562"/>
    <lineage>
        <taxon>Bacteria</taxon>
        <taxon>Pseudomonadati</taxon>
        <taxon>Pseudomonadota</taxon>
        <taxon>Gammaproteobacteria</taxon>
        <taxon>Enterobacterales</taxon>
        <taxon>Enterobacteriaceae</taxon>
        <taxon>Escherichia</taxon>
    </lineage>
</organism>
<reference evidence="9" key="3">
    <citation type="submission" date="2019-11" db="EMBL/GenBank/DDBJ databases">
        <authorList>
            <consortium name="NCBI Pathogen Detection Project"/>
        </authorList>
    </citation>
    <scope>NUCLEOTIDE SEQUENCE</scope>
    <source>
        <strain evidence="9">Ecoli[ST-219]</strain>
    </source>
</reference>
<feature type="active site" description="Proton acceptor" evidence="5">
    <location>
        <position position="62"/>
    </location>
</feature>
<dbReference type="AlphaFoldDB" id="D7PFC0"/>
<gene>
    <name evidence="8" type="primary">rmlC</name>
    <name evidence="9" type="synonym">rfbC</name>
    <name evidence="9" type="ORF">HLZ50_19665</name>
</gene>
<dbReference type="Gene3D" id="2.60.120.10">
    <property type="entry name" value="Jelly Rolls"/>
    <property type="match status" value="1"/>
</dbReference>
<comment type="function">
    <text evidence="2 7">Catalyzes the epimerization of the C3' and C5'positions of dTDP-6-deoxy-D-xylo-4-hexulose, forming dTDP-6-deoxy-L-lyxo-4-hexulose.</text>
</comment>
<dbReference type="InterPro" id="IPR000888">
    <property type="entry name" value="RmlC-like"/>
</dbReference>
<dbReference type="EC" id="5.1.3.13" evidence="3 7"/>
<evidence type="ECO:0000256" key="2">
    <source>
        <dbReference type="ARBA" id="ARBA00001997"/>
    </source>
</evidence>
<dbReference type="PANTHER" id="PTHR21047">
    <property type="entry name" value="DTDP-6-DEOXY-D-GLUCOSE-3,5 EPIMERASE"/>
    <property type="match status" value="1"/>
</dbReference>
<protein>
    <recommendedName>
        <fullName evidence="4 7">dTDP-4-dehydrorhamnose 3,5-epimerase</fullName>
        <ecNumber evidence="3 7">5.1.3.13</ecNumber>
    </recommendedName>
    <alternativeName>
        <fullName evidence="7">Thymidine diphospho-4-keto-rhamnose 3,5-epimerase</fullName>
    </alternativeName>
</protein>
<evidence type="ECO:0000256" key="3">
    <source>
        <dbReference type="ARBA" id="ARBA00012098"/>
    </source>
</evidence>
<reference evidence="8" key="1">
    <citation type="journal article" date="2010" name="FEMS Immunol. Med. Microbiol.">
        <title>Structural and genetic evidence for the close relationship between Escherichia coli O71 and Salmonella enterica O28 O-antigens.</title>
        <authorList>
            <person name="Hu B."/>
            <person name="Perepelov A.V."/>
            <person name="Liu B."/>
            <person name="Shevelev S.D."/>
            <person name="Guo D."/>
            <person name="Senchenkova S.N."/>
            <person name="Shashkov A.S."/>
            <person name="Feng L."/>
            <person name="Knirel Y.A."/>
            <person name="Wang L."/>
        </authorList>
    </citation>
    <scope>NUCLEOTIDE SEQUENCE</scope>
</reference>
<dbReference type="InterPro" id="IPR014710">
    <property type="entry name" value="RmlC-like_jellyroll"/>
</dbReference>
<accession>D7PFC0</accession>
<dbReference type="Pfam" id="PF00908">
    <property type="entry name" value="dTDP_sugar_isom"/>
    <property type="match status" value="1"/>
</dbReference>
<dbReference type="GO" id="GO:0000271">
    <property type="term" value="P:polysaccharide biosynthetic process"/>
    <property type="evidence" value="ECO:0007669"/>
    <property type="project" value="TreeGrafter"/>
</dbReference>
<dbReference type="RefSeq" id="WP_016247326.1">
    <property type="nucleotide sequence ID" value="NZ_BFLW01000005.1"/>
</dbReference>
<evidence type="ECO:0000313" key="8">
    <source>
        <dbReference type="EMBL" id="ADI77028.1"/>
    </source>
</evidence>
<dbReference type="InterPro" id="IPR011051">
    <property type="entry name" value="RmlC_Cupin_sf"/>
</dbReference>
<feature type="active site" description="Proton donor" evidence="5">
    <location>
        <position position="132"/>
    </location>
</feature>
<keyword evidence="7 9" id="KW-0413">Isomerase</keyword>
<comment type="similarity">
    <text evidence="7">Belongs to the dTDP-4-dehydrorhamnose 3,5-epimerase family.</text>
</comment>
<dbReference type="EMBL" id="DABGKZ010000037">
    <property type="protein sequence ID" value="HAJ5152228.1"/>
    <property type="molecule type" value="Genomic_DNA"/>
</dbReference>
<comment type="subunit">
    <text evidence="7">Homodimer.</text>
</comment>
<dbReference type="UniPathway" id="UPA00124"/>
<evidence type="ECO:0000313" key="9">
    <source>
        <dbReference type="EMBL" id="HAJ5152228.1"/>
    </source>
</evidence>
<dbReference type="GO" id="GO:0019305">
    <property type="term" value="P:dTDP-rhamnose biosynthetic process"/>
    <property type="evidence" value="ECO:0007669"/>
    <property type="project" value="UniProtKB-UniRule"/>
</dbReference>